<dbReference type="SMART" id="SM00295">
    <property type="entry name" value="B41"/>
    <property type="match status" value="1"/>
</dbReference>
<dbReference type="Proteomes" id="UP001075354">
    <property type="component" value="Chromosome 1"/>
</dbReference>
<feature type="compositionally biased region" description="Low complexity" evidence="2">
    <location>
        <begin position="1012"/>
        <end position="1022"/>
    </location>
</feature>
<feature type="region of interest" description="Disordered" evidence="2">
    <location>
        <begin position="476"/>
        <end position="512"/>
    </location>
</feature>
<feature type="region of interest" description="Disordered" evidence="2">
    <location>
        <begin position="1012"/>
        <end position="1033"/>
    </location>
</feature>
<feature type="compositionally biased region" description="Low complexity" evidence="2">
    <location>
        <begin position="1058"/>
        <end position="1068"/>
    </location>
</feature>
<dbReference type="GO" id="GO:0009887">
    <property type="term" value="P:animal organ morphogenesis"/>
    <property type="evidence" value="ECO:0007669"/>
    <property type="project" value="UniProtKB-ARBA"/>
</dbReference>
<evidence type="ECO:0000259" key="4">
    <source>
        <dbReference type="PROSITE" id="PS50200"/>
    </source>
</evidence>
<dbReference type="InterPro" id="IPR000299">
    <property type="entry name" value="FERM_domain"/>
</dbReference>
<dbReference type="CDD" id="cd17088">
    <property type="entry name" value="FERM_F1_FRMPD1_like"/>
    <property type="match status" value="1"/>
</dbReference>
<dbReference type="AlphaFoldDB" id="A0AAV7Y273"/>
<feature type="compositionally biased region" description="Low complexity" evidence="2">
    <location>
        <begin position="916"/>
        <end position="931"/>
    </location>
</feature>
<dbReference type="InterPro" id="IPR029071">
    <property type="entry name" value="Ubiquitin-like_domsf"/>
</dbReference>
<evidence type="ECO:0000313" key="5">
    <source>
        <dbReference type="EMBL" id="KAJ1531887.1"/>
    </source>
</evidence>
<feature type="region of interest" description="Disordered" evidence="2">
    <location>
        <begin position="1057"/>
        <end position="1090"/>
    </location>
</feature>
<feature type="compositionally biased region" description="Polar residues" evidence="2">
    <location>
        <begin position="491"/>
        <end position="500"/>
    </location>
</feature>
<dbReference type="EMBL" id="JAPTSV010000001">
    <property type="protein sequence ID" value="KAJ1531887.1"/>
    <property type="molecule type" value="Genomic_DNA"/>
</dbReference>
<name>A0AAV7Y273_9NEOP</name>
<accession>A0AAV7Y273</accession>
<evidence type="ECO:0000259" key="3">
    <source>
        <dbReference type="PROSITE" id="PS50057"/>
    </source>
</evidence>
<dbReference type="SUPFAM" id="SSF47031">
    <property type="entry name" value="Second domain of FERM"/>
    <property type="match status" value="1"/>
</dbReference>
<dbReference type="SUPFAM" id="SSF50729">
    <property type="entry name" value="PH domain-like"/>
    <property type="match status" value="1"/>
</dbReference>
<dbReference type="CDD" id="cd14473">
    <property type="entry name" value="FERM_B-lobe"/>
    <property type="match status" value="1"/>
</dbReference>
<dbReference type="SUPFAM" id="SSF54236">
    <property type="entry name" value="Ubiquitin-like"/>
    <property type="match status" value="1"/>
</dbReference>
<feature type="region of interest" description="Disordered" evidence="2">
    <location>
        <begin position="818"/>
        <end position="837"/>
    </location>
</feature>
<feature type="region of interest" description="Disordered" evidence="2">
    <location>
        <begin position="861"/>
        <end position="932"/>
    </location>
</feature>
<feature type="coiled-coil region" evidence="1">
    <location>
        <begin position="444"/>
        <end position="471"/>
    </location>
</feature>
<protein>
    <recommendedName>
        <fullName evidence="7">FERM and PDZ domain-containing protein 4</fullName>
    </recommendedName>
</protein>
<reference evidence="5" key="1">
    <citation type="submission" date="2022-12" db="EMBL/GenBank/DDBJ databases">
        <title>Chromosome-level genome assembly of the bean flower thrips Megalurothrips usitatus.</title>
        <authorList>
            <person name="Ma L."/>
            <person name="Liu Q."/>
            <person name="Li H."/>
            <person name="Cai W."/>
        </authorList>
    </citation>
    <scope>NUCLEOTIDE SEQUENCE</scope>
    <source>
        <strain evidence="5">Cailab_2022a</strain>
    </source>
</reference>
<feature type="domain" description="FERM" evidence="3">
    <location>
        <begin position="3"/>
        <end position="322"/>
    </location>
</feature>
<dbReference type="PANTHER" id="PTHR46221">
    <property type="entry name" value="FERM AND PDZ DOMAIN-CONTAINING PROTEIN FAMILY MEMBER"/>
    <property type="match status" value="1"/>
</dbReference>
<dbReference type="Gene3D" id="2.30.29.30">
    <property type="entry name" value="Pleckstrin-homology domain (PH domain)/Phosphotyrosine-binding domain (PTB)"/>
    <property type="match status" value="1"/>
</dbReference>
<keyword evidence="1" id="KW-0175">Coiled coil</keyword>
<feature type="region of interest" description="Disordered" evidence="2">
    <location>
        <begin position="630"/>
        <end position="656"/>
    </location>
</feature>
<dbReference type="InterPro" id="IPR019748">
    <property type="entry name" value="FERM_central"/>
</dbReference>
<organism evidence="5 6">
    <name type="scientific">Megalurothrips usitatus</name>
    <name type="common">bean blossom thrips</name>
    <dbReference type="NCBI Taxonomy" id="439358"/>
    <lineage>
        <taxon>Eukaryota</taxon>
        <taxon>Metazoa</taxon>
        <taxon>Ecdysozoa</taxon>
        <taxon>Arthropoda</taxon>
        <taxon>Hexapoda</taxon>
        <taxon>Insecta</taxon>
        <taxon>Pterygota</taxon>
        <taxon>Neoptera</taxon>
        <taxon>Paraneoptera</taxon>
        <taxon>Thysanoptera</taxon>
        <taxon>Terebrantia</taxon>
        <taxon>Thripoidea</taxon>
        <taxon>Thripidae</taxon>
        <taxon>Megalurothrips</taxon>
    </lineage>
</organism>
<feature type="compositionally biased region" description="Pro residues" evidence="2">
    <location>
        <begin position="886"/>
        <end position="905"/>
    </location>
</feature>
<dbReference type="Gene3D" id="1.20.80.10">
    <property type="match status" value="1"/>
</dbReference>
<feature type="region of interest" description="Disordered" evidence="2">
    <location>
        <begin position="540"/>
        <end position="570"/>
    </location>
</feature>
<evidence type="ECO:0000256" key="1">
    <source>
        <dbReference type="SAM" id="Coils"/>
    </source>
</evidence>
<dbReference type="InterPro" id="IPR000159">
    <property type="entry name" value="RA_dom"/>
</dbReference>
<keyword evidence="6" id="KW-1185">Reference proteome</keyword>
<dbReference type="InterPro" id="IPR014352">
    <property type="entry name" value="FERM/acyl-CoA-bd_prot_sf"/>
</dbReference>
<dbReference type="GO" id="GO:0030182">
    <property type="term" value="P:neuron differentiation"/>
    <property type="evidence" value="ECO:0007669"/>
    <property type="project" value="UniProtKB-ARBA"/>
</dbReference>
<dbReference type="PROSITE" id="PS50057">
    <property type="entry name" value="FERM_3"/>
    <property type="match status" value="1"/>
</dbReference>
<dbReference type="GO" id="GO:0071944">
    <property type="term" value="C:cell periphery"/>
    <property type="evidence" value="ECO:0007669"/>
    <property type="project" value="UniProtKB-ARBA"/>
</dbReference>
<dbReference type="InterPro" id="IPR019749">
    <property type="entry name" value="Band_41_domain"/>
</dbReference>
<sequence length="1260" mass="135429">MPNVLKVFLENGQTKSFKYDAQTTVRDVVTSLQLKLCLKATDHFALTVEHVKSLRRNKLTLLDPDEPLSKIAARPGAHNLRCLFRVAFVPKDACQLAQRDLTAFEYLYLQCCNDVVQERYAPELKYDIALRLAALHIHQHAVSNNMAGKVTVKMIEREFGLERFVPVSLMETMKRKELRKIIGHFLKMNQNMTTASGIGHKSLTSLQAKLYYLNIISQLPSYGAKCFSTNIRDSNMETVILVSPKFGISQIVGMRNSLPVPLAEIEQMSSVAVTREDEISRCVRIGIPTLADKELVLSMEDRDAEELVLVLQGYFRLLTGQALTIHQERELQPAAPPYRGQHAVLAAPWSYATIQEADKVTVQFANFSMPPSYVSASSAPALVDGTHYITANGHPPMSGAKTVTFAPHADVYQVDDNMNTMLGKLKQPPPQDDSGFDLQSVVSMEILEGDLDLVEARNEEVLRRVAEMQELVQSSEQYLTQQRRHARDGSVSDSECSSAVDSDAPPPGQLKHSDSLLLLAQGQKLAEDELTAAIAHIDLGEEPSESDTDSLSTPAESPSHRGVLTDGEARRHSMLRPSDSSFGLHSPDTDNLRPGSQHFQDLLKRMQAESVLPEDTFCLDPDIIDLTLIPPPVTPDEDEADGGGAPSVPPTPFADQTPLEAQLHNLEKMLQGSGAQTEPDSAPAEALLDAGLSLDLEAFLRSVMVPPPPSGSGGSTVTAVELTPEEISSFIIPPPPSMPVAAVLSCQRRGRSLSNGGVPAAAVPAVPAVPSTPEELRRVPRTYHCAPLPPPRVSACWHCSALSLPPPPLFLVVPQINSSSRHPGPGDSNGLSVGSLPVKPHAEVAPKKRVIEYATLEKKSSPFTSCCGSYRESPDKTPSPLGDPSLPEPTPLAAPPTPPRTPSHAPPERPPKNNSLLLVVPGPPGTGLTPPQVWLPPKKPAVHHQPAPIHGTIRRVAQVTPLPAAASRNYTCSAAARELEANQLNRPVNGGLVNGSTNGVMMNGRAGGVPTGRVTGTPGSPVRVPSTPPLKPRNPHHFNTLPAKPRLQQLSVYDATPEVSESGNSNGHGVNGGVGKQQAPSVGPYSNGHAPAIKAGGGGVPAWSKRTLLAKTEVALGGLLEQLDQVADQCSQHQHAGGGPLMNEDKFQLARDSLSAEARQLVTSSKQLVKSITDSEHGDASDLPTHLSACLTLLRRLTHLAADLAAHTSCPMQTRNLVLKVRHVAQAFRATIQVPDDAARAENLAAVLAALLRALRVFSP</sequence>
<evidence type="ECO:0008006" key="7">
    <source>
        <dbReference type="Google" id="ProtNLM"/>
    </source>
</evidence>
<dbReference type="InterPro" id="IPR011993">
    <property type="entry name" value="PH-like_dom_sf"/>
</dbReference>
<dbReference type="PROSITE" id="PS50200">
    <property type="entry name" value="RA"/>
    <property type="match status" value="1"/>
</dbReference>
<proteinExistence type="predicted"/>
<dbReference type="Gene3D" id="3.10.20.90">
    <property type="entry name" value="Phosphatidylinositol 3-kinase Catalytic Subunit, Chain A, domain 1"/>
    <property type="match status" value="1"/>
</dbReference>
<dbReference type="InterPro" id="IPR035963">
    <property type="entry name" value="FERM_2"/>
</dbReference>
<dbReference type="GO" id="GO:0007165">
    <property type="term" value="P:signal transduction"/>
    <property type="evidence" value="ECO:0007669"/>
    <property type="project" value="InterPro"/>
</dbReference>
<comment type="caution">
    <text evidence="5">The sequence shown here is derived from an EMBL/GenBank/DDBJ whole genome shotgun (WGS) entry which is preliminary data.</text>
</comment>
<dbReference type="Pfam" id="PF21989">
    <property type="entry name" value="RA_2"/>
    <property type="match status" value="1"/>
</dbReference>
<dbReference type="Pfam" id="PF00373">
    <property type="entry name" value="FERM_M"/>
    <property type="match status" value="1"/>
</dbReference>
<gene>
    <name evidence="5" type="ORF">ONE63_000535</name>
</gene>
<evidence type="ECO:0000256" key="2">
    <source>
        <dbReference type="SAM" id="MobiDB-lite"/>
    </source>
</evidence>
<dbReference type="PANTHER" id="PTHR46221:SF3">
    <property type="entry name" value="FERM AND PDZ DOMAIN-CONTAINING PROTEIN 4"/>
    <property type="match status" value="1"/>
</dbReference>
<feature type="domain" description="Ras-associating" evidence="4">
    <location>
        <begin position="1"/>
        <end position="89"/>
    </location>
</feature>
<evidence type="ECO:0000313" key="6">
    <source>
        <dbReference type="Proteomes" id="UP001075354"/>
    </source>
</evidence>